<keyword evidence="2" id="KW-0238">DNA-binding</keyword>
<feature type="domain" description="HTH gntR-type" evidence="4">
    <location>
        <begin position="4"/>
        <end position="70"/>
    </location>
</feature>
<evidence type="ECO:0000313" key="6">
    <source>
        <dbReference type="Proteomes" id="UP000294513"/>
    </source>
</evidence>
<dbReference type="SUPFAM" id="SSF48008">
    <property type="entry name" value="GntR ligand-binding domain-like"/>
    <property type="match status" value="1"/>
</dbReference>
<gene>
    <name evidence="5" type="ORF">E1298_36540</name>
</gene>
<evidence type="ECO:0000259" key="4">
    <source>
        <dbReference type="PROSITE" id="PS50949"/>
    </source>
</evidence>
<dbReference type="GO" id="GO:0003700">
    <property type="term" value="F:DNA-binding transcription factor activity"/>
    <property type="evidence" value="ECO:0007669"/>
    <property type="project" value="InterPro"/>
</dbReference>
<dbReference type="OrthoDB" id="8680240at2"/>
<evidence type="ECO:0000256" key="2">
    <source>
        <dbReference type="ARBA" id="ARBA00023125"/>
    </source>
</evidence>
<dbReference type="AlphaFoldDB" id="A0A4R5AI30"/>
<dbReference type="PANTHER" id="PTHR43537:SF5">
    <property type="entry name" value="UXU OPERON TRANSCRIPTIONAL REGULATOR"/>
    <property type="match status" value="1"/>
</dbReference>
<evidence type="ECO:0000313" key="5">
    <source>
        <dbReference type="EMBL" id="TDD70604.1"/>
    </source>
</evidence>
<dbReference type="InterPro" id="IPR000524">
    <property type="entry name" value="Tscrpt_reg_HTH_GntR"/>
</dbReference>
<dbReference type="InterPro" id="IPR036388">
    <property type="entry name" value="WH-like_DNA-bd_sf"/>
</dbReference>
<dbReference type="InterPro" id="IPR036390">
    <property type="entry name" value="WH_DNA-bd_sf"/>
</dbReference>
<dbReference type="EMBL" id="SMKU01000302">
    <property type="protein sequence ID" value="TDD70604.1"/>
    <property type="molecule type" value="Genomic_DNA"/>
</dbReference>
<dbReference type="GO" id="GO:0003677">
    <property type="term" value="F:DNA binding"/>
    <property type="evidence" value="ECO:0007669"/>
    <property type="project" value="UniProtKB-KW"/>
</dbReference>
<protein>
    <submittedName>
        <fullName evidence="5">GntR family transcriptional regulator</fullName>
    </submittedName>
</protein>
<dbReference type="Gene3D" id="1.20.120.530">
    <property type="entry name" value="GntR ligand-binding domain-like"/>
    <property type="match status" value="1"/>
</dbReference>
<dbReference type="Proteomes" id="UP000294513">
    <property type="component" value="Unassembled WGS sequence"/>
</dbReference>
<proteinExistence type="predicted"/>
<dbReference type="Pfam" id="PF00392">
    <property type="entry name" value="GntR"/>
    <property type="match status" value="1"/>
</dbReference>
<dbReference type="Pfam" id="PF07729">
    <property type="entry name" value="FCD"/>
    <property type="match status" value="1"/>
</dbReference>
<dbReference type="InterPro" id="IPR008920">
    <property type="entry name" value="TF_FadR/GntR_C"/>
</dbReference>
<name>A0A4R5AI30_9ACTN</name>
<dbReference type="PANTHER" id="PTHR43537">
    <property type="entry name" value="TRANSCRIPTIONAL REGULATOR, GNTR FAMILY"/>
    <property type="match status" value="1"/>
</dbReference>
<dbReference type="PROSITE" id="PS50949">
    <property type="entry name" value="HTH_GNTR"/>
    <property type="match status" value="1"/>
</dbReference>
<dbReference type="CDD" id="cd07377">
    <property type="entry name" value="WHTH_GntR"/>
    <property type="match status" value="1"/>
</dbReference>
<keyword evidence="6" id="KW-1185">Reference proteome</keyword>
<organism evidence="5 6">
    <name type="scientific">Actinomadura rubrisoli</name>
    <dbReference type="NCBI Taxonomy" id="2530368"/>
    <lineage>
        <taxon>Bacteria</taxon>
        <taxon>Bacillati</taxon>
        <taxon>Actinomycetota</taxon>
        <taxon>Actinomycetes</taxon>
        <taxon>Streptosporangiales</taxon>
        <taxon>Thermomonosporaceae</taxon>
        <taxon>Actinomadura</taxon>
    </lineage>
</organism>
<accession>A0A4R5AI30</accession>
<dbReference type="Gene3D" id="1.10.10.10">
    <property type="entry name" value="Winged helix-like DNA-binding domain superfamily/Winged helix DNA-binding domain"/>
    <property type="match status" value="1"/>
</dbReference>
<keyword evidence="3" id="KW-0804">Transcription</keyword>
<sequence>MEAYMQVDTVYRRLRELIVAGEYPPGERLTETAVGETLAVSRTPVREALRRLESDGLVHGVGRGMVVTVLTPDRLGHAYAVRAALETLTAELAADRQRTGRIAPIALSDLERDARRLEDVTAAGDLDQAIELNRRFHRGIAELACNPIALEILDRLWDQIIVSTRASLAPPERPETVASEHQDLLRAIVQGDRTLAGQIAGDHARAAKATLE</sequence>
<dbReference type="SUPFAM" id="SSF46785">
    <property type="entry name" value="Winged helix' DNA-binding domain"/>
    <property type="match status" value="1"/>
</dbReference>
<comment type="caution">
    <text evidence="5">The sequence shown here is derived from an EMBL/GenBank/DDBJ whole genome shotgun (WGS) entry which is preliminary data.</text>
</comment>
<evidence type="ECO:0000256" key="1">
    <source>
        <dbReference type="ARBA" id="ARBA00023015"/>
    </source>
</evidence>
<keyword evidence="1" id="KW-0805">Transcription regulation</keyword>
<dbReference type="SMART" id="SM00895">
    <property type="entry name" value="FCD"/>
    <property type="match status" value="1"/>
</dbReference>
<dbReference type="InterPro" id="IPR011711">
    <property type="entry name" value="GntR_C"/>
</dbReference>
<dbReference type="PRINTS" id="PR00035">
    <property type="entry name" value="HTHGNTR"/>
</dbReference>
<reference evidence="5 6" key="1">
    <citation type="submission" date="2019-03" db="EMBL/GenBank/DDBJ databases">
        <title>Draft genome sequences of novel Actinobacteria.</title>
        <authorList>
            <person name="Sahin N."/>
            <person name="Ay H."/>
            <person name="Saygin H."/>
        </authorList>
    </citation>
    <scope>NUCLEOTIDE SEQUENCE [LARGE SCALE GENOMIC DNA]</scope>
    <source>
        <strain evidence="5 6">H3C3</strain>
    </source>
</reference>
<dbReference type="SMART" id="SM00345">
    <property type="entry name" value="HTH_GNTR"/>
    <property type="match status" value="1"/>
</dbReference>
<evidence type="ECO:0000256" key="3">
    <source>
        <dbReference type="ARBA" id="ARBA00023163"/>
    </source>
</evidence>